<accession>A0A1S6IZ62</accession>
<dbReference type="CDD" id="cd01949">
    <property type="entry name" value="GGDEF"/>
    <property type="match status" value="1"/>
</dbReference>
<dbReference type="Proteomes" id="UP000189464">
    <property type="component" value="Chromosome"/>
</dbReference>
<evidence type="ECO:0000256" key="1">
    <source>
        <dbReference type="SAM" id="Phobius"/>
    </source>
</evidence>
<evidence type="ECO:0000313" key="4">
    <source>
        <dbReference type="EMBL" id="AQS60065.1"/>
    </source>
</evidence>
<dbReference type="InterPro" id="IPR000160">
    <property type="entry name" value="GGDEF_dom"/>
</dbReference>
<name>A0A1S6IZ62_9FIRM</name>
<feature type="domain" description="GGDEF" evidence="3">
    <location>
        <begin position="275"/>
        <end position="409"/>
    </location>
</feature>
<reference evidence="4 5" key="1">
    <citation type="journal article" date="2016" name="Int. J. Syst. Evol. Microbiol.">
        <title>Desulfotomaculum ferrireducens sp. nov., a moderately thermophilic sulfate-reducing and dissimilatory Fe(III)-reducing bacterium isolated from compost.</title>
        <authorList>
            <person name="Yang G."/>
            <person name="Guo J."/>
            <person name="Zhuang L."/>
            <person name="Yuan Y."/>
            <person name="Zhou S."/>
        </authorList>
    </citation>
    <scope>NUCLEOTIDE SEQUENCE [LARGE SCALE GENOMIC DNA]</scope>
    <source>
        <strain evidence="4 5">GSS09</strain>
    </source>
</reference>
<dbReference type="GO" id="GO:1902201">
    <property type="term" value="P:negative regulation of bacterial-type flagellum-dependent cell motility"/>
    <property type="evidence" value="ECO:0007669"/>
    <property type="project" value="TreeGrafter"/>
</dbReference>
<keyword evidence="1" id="KW-0472">Membrane</keyword>
<dbReference type="STRING" id="1833852.B0537_13885"/>
<dbReference type="PROSITE" id="PS51257">
    <property type="entry name" value="PROKAR_LIPOPROTEIN"/>
    <property type="match status" value="1"/>
</dbReference>
<keyword evidence="2" id="KW-0732">Signal</keyword>
<evidence type="ECO:0000256" key="2">
    <source>
        <dbReference type="SAM" id="SignalP"/>
    </source>
</evidence>
<dbReference type="Gene3D" id="3.30.70.270">
    <property type="match status" value="1"/>
</dbReference>
<dbReference type="InterPro" id="IPR050469">
    <property type="entry name" value="Diguanylate_Cyclase"/>
</dbReference>
<dbReference type="NCBIfam" id="TIGR00254">
    <property type="entry name" value="GGDEF"/>
    <property type="match status" value="1"/>
</dbReference>
<dbReference type="GO" id="GO:0043709">
    <property type="term" value="P:cell adhesion involved in single-species biofilm formation"/>
    <property type="evidence" value="ECO:0007669"/>
    <property type="project" value="TreeGrafter"/>
</dbReference>
<evidence type="ECO:0000313" key="5">
    <source>
        <dbReference type="Proteomes" id="UP000189464"/>
    </source>
</evidence>
<sequence>MRSFKLSSPMKIFLVSFIAMTLAMAALGCATYQACYQILADDIGRRAQATALVAANLVEIDPVLINEISSLDILSARNHAAALDFKKKMAPLIKHSGVSYIYVEVKLTSDQVKYFVNPDEEGKYGVTPGTPMEYLYVLTSEDESYYSNKDRYDVGNQLRERVYTERVPMYSFPTHDAKWGYFITGYAPLYHHGYFIGLLGVDIAGEEFHAAVTSVRNIIGFSFGIIVLLGGFFLYRASLFLSKPMLIDGLTKLFNHQYMKARLQEEISRARRYQRPLSILMLDLDFFKRLNDSFGHQAGDQVLQRVAMLIKNSIREGDIACRYGGEEITVILPETSLAEATVVAERIRSAIGSAEYYVGPVASIQIKVTVSIGIAELTDETSPEMLLSKADQALYLAKSKGRNRCDCCA</sequence>
<dbReference type="OrthoDB" id="9783388at2"/>
<keyword evidence="1" id="KW-1133">Transmembrane helix</keyword>
<dbReference type="SMART" id="SM00267">
    <property type="entry name" value="GGDEF"/>
    <property type="match status" value="1"/>
</dbReference>
<dbReference type="InterPro" id="IPR043128">
    <property type="entry name" value="Rev_trsase/Diguanyl_cyclase"/>
</dbReference>
<dbReference type="KEGG" id="dfg:B0537_13885"/>
<dbReference type="GO" id="GO:0052621">
    <property type="term" value="F:diguanylate cyclase activity"/>
    <property type="evidence" value="ECO:0007669"/>
    <property type="project" value="TreeGrafter"/>
</dbReference>
<dbReference type="AlphaFoldDB" id="A0A1S6IZ62"/>
<dbReference type="Pfam" id="PF00990">
    <property type="entry name" value="GGDEF"/>
    <property type="match status" value="1"/>
</dbReference>
<dbReference type="PANTHER" id="PTHR45138">
    <property type="entry name" value="REGULATORY COMPONENTS OF SENSORY TRANSDUCTION SYSTEM"/>
    <property type="match status" value="1"/>
</dbReference>
<dbReference type="PROSITE" id="PS50887">
    <property type="entry name" value="GGDEF"/>
    <property type="match status" value="1"/>
</dbReference>
<evidence type="ECO:0000259" key="3">
    <source>
        <dbReference type="PROSITE" id="PS50887"/>
    </source>
</evidence>
<gene>
    <name evidence="4" type="ORF">B0537_13885</name>
</gene>
<dbReference type="SUPFAM" id="SSF55073">
    <property type="entry name" value="Nucleotide cyclase"/>
    <property type="match status" value="1"/>
</dbReference>
<keyword evidence="1" id="KW-0812">Transmembrane</keyword>
<dbReference type="PANTHER" id="PTHR45138:SF9">
    <property type="entry name" value="DIGUANYLATE CYCLASE DGCM-RELATED"/>
    <property type="match status" value="1"/>
</dbReference>
<dbReference type="InterPro" id="IPR029787">
    <property type="entry name" value="Nucleotide_cyclase"/>
</dbReference>
<feature type="signal peptide" evidence="2">
    <location>
        <begin position="1"/>
        <end position="25"/>
    </location>
</feature>
<dbReference type="FunFam" id="3.30.70.270:FF:000001">
    <property type="entry name" value="Diguanylate cyclase domain protein"/>
    <property type="match status" value="1"/>
</dbReference>
<proteinExistence type="predicted"/>
<dbReference type="GO" id="GO:0005886">
    <property type="term" value="C:plasma membrane"/>
    <property type="evidence" value="ECO:0007669"/>
    <property type="project" value="TreeGrafter"/>
</dbReference>
<feature type="chain" id="PRO_5013363326" evidence="2">
    <location>
        <begin position="26"/>
        <end position="409"/>
    </location>
</feature>
<organism evidence="4 5">
    <name type="scientific">Desulforamulus ferrireducens</name>
    <dbReference type="NCBI Taxonomy" id="1833852"/>
    <lineage>
        <taxon>Bacteria</taxon>
        <taxon>Bacillati</taxon>
        <taxon>Bacillota</taxon>
        <taxon>Clostridia</taxon>
        <taxon>Eubacteriales</taxon>
        <taxon>Peptococcaceae</taxon>
        <taxon>Desulforamulus</taxon>
    </lineage>
</organism>
<keyword evidence="5" id="KW-1185">Reference proteome</keyword>
<protein>
    <submittedName>
        <fullName evidence="4">GGDEF domain-containing protein</fullName>
    </submittedName>
</protein>
<feature type="transmembrane region" description="Helical" evidence="1">
    <location>
        <begin position="218"/>
        <end position="235"/>
    </location>
</feature>
<dbReference type="EMBL" id="CP019698">
    <property type="protein sequence ID" value="AQS60065.1"/>
    <property type="molecule type" value="Genomic_DNA"/>
</dbReference>